<proteinExistence type="predicted"/>
<feature type="region of interest" description="Disordered" evidence="1">
    <location>
        <begin position="1"/>
        <end position="35"/>
    </location>
</feature>
<evidence type="ECO:0000313" key="2">
    <source>
        <dbReference type="EMBL" id="SET32683.1"/>
    </source>
</evidence>
<dbReference type="EMBL" id="FOHJ01000004">
    <property type="protein sequence ID" value="SET32683.1"/>
    <property type="molecule type" value="Genomic_DNA"/>
</dbReference>
<name>A0A1I0DKK0_9BACI</name>
<dbReference type="InterPro" id="IPR025571">
    <property type="entry name" value="YqfQ"/>
</dbReference>
<dbReference type="Proteomes" id="UP000199095">
    <property type="component" value="Unassembled WGS sequence"/>
</dbReference>
<keyword evidence="3" id="KW-1185">Reference proteome</keyword>
<dbReference type="Pfam" id="PF14181">
    <property type="entry name" value="YqfQ"/>
    <property type="match status" value="1"/>
</dbReference>
<feature type="compositionally biased region" description="Low complexity" evidence="1">
    <location>
        <begin position="17"/>
        <end position="35"/>
    </location>
</feature>
<feature type="compositionally biased region" description="Acidic residues" evidence="1">
    <location>
        <begin position="131"/>
        <end position="154"/>
    </location>
</feature>
<reference evidence="3" key="1">
    <citation type="submission" date="2016-10" db="EMBL/GenBank/DDBJ databases">
        <authorList>
            <person name="Varghese N."/>
            <person name="Submissions S."/>
        </authorList>
    </citation>
    <scope>NUCLEOTIDE SEQUENCE [LARGE SCALE GENOMIC DNA]</scope>
    <source>
        <strain evidence="3">CGMCC 1.3566</strain>
    </source>
</reference>
<feature type="region of interest" description="Disordered" evidence="1">
    <location>
        <begin position="131"/>
        <end position="209"/>
    </location>
</feature>
<dbReference type="STRING" id="237682.SAMN05421676_10451"/>
<organism evidence="2 3">
    <name type="scientific">Salinibacillus kushneri</name>
    <dbReference type="NCBI Taxonomy" id="237682"/>
    <lineage>
        <taxon>Bacteria</taxon>
        <taxon>Bacillati</taxon>
        <taxon>Bacillota</taxon>
        <taxon>Bacilli</taxon>
        <taxon>Bacillales</taxon>
        <taxon>Bacillaceae</taxon>
        <taxon>Salinibacillus</taxon>
    </lineage>
</organism>
<protein>
    <submittedName>
        <fullName evidence="2">YqfQ-like protein</fullName>
    </submittedName>
</protein>
<dbReference type="AlphaFoldDB" id="A0A1I0DKK0"/>
<gene>
    <name evidence="2" type="ORF">SAMN05421676_10451</name>
</gene>
<sequence>MAPNTGRPSPFHFPGSQRAPQQPPQGFFQQPMMPRQMGGQRGIGGMFQRLFNRSPKGNTGFGPGIGAPGMGAQNPGYFTGAGSGIEKASKALGNVQQAINVAQQAAPMIQQYGPMVKNLPTMFKMLKALNESDDDEDDNTAEGEESEETQEAYDSDSAHEQEDDLEAFLTSDDKEEHHTRRTNKQENSVSRSKIRRSTEDGRSTPKIFI</sequence>
<evidence type="ECO:0000256" key="1">
    <source>
        <dbReference type="SAM" id="MobiDB-lite"/>
    </source>
</evidence>
<dbReference type="RefSeq" id="WP_177167222.1">
    <property type="nucleotide sequence ID" value="NZ_FOHJ01000004.1"/>
</dbReference>
<accession>A0A1I0DKK0</accession>
<evidence type="ECO:0000313" key="3">
    <source>
        <dbReference type="Proteomes" id="UP000199095"/>
    </source>
</evidence>